<dbReference type="AlphaFoldDB" id="A0AA86JER7"/>
<dbReference type="RefSeq" id="WP_125147627.1">
    <property type="nucleotide sequence ID" value="NZ_CAKJVE010000004.1"/>
</dbReference>
<dbReference type="EC" id="2.7.7.49" evidence="1"/>
<proteinExistence type="predicted"/>
<organism evidence="1 2">
    <name type="scientific">Clostridium neonatale</name>
    <dbReference type="NCBI Taxonomy" id="137838"/>
    <lineage>
        <taxon>Bacteria</taxon>
        <taxon>Bacillati</taxon>
        <taxon>Bacillota</taxon>
        <taxon>Clostridia</taxon>
        <taxon>Eubacteriales</taxon>
        <taxon>Clostridiaceae</taxon>
        <taxon>Clostridium</taxon>
    </lineage>
</organism>
<name>A0AA86JER7_9CLOT</name>
<gene>
    <name evidence="1" type="ORF">CNEO_41316</name>
</gene>
<protein>
    <submittedName>
        <fullName evidence="1">RNA-directed DNA polymerase</fullName>
        <ecNumber evidence="1">2.7.7.49</ecNumber>
    </submittedName>
</protein>
<dbReference type="GO" id="GO:0003964">
    <property type="term" value="F:RNA-directed DNA polymerase activity"/>
    <property type="evidence" value="ECO:0007669"/>
    <property type="project" value="UniProtKB-KW"/>
</dbReference>
<evidence type="ECO:0000313" key="2">
    <source>
        <dbReference type="Proteomes" id="UP000789738"/>
    </source>
</evidence>
<dbReference type="Proteomes" id="UP000789738">
    <property type="component" value="Unassembled WGS sequence"/>
</dbReference>
<keyword evidence="1" id="KW-0548">Nucleotidyltransferase</keyword>
<evidence type="ECO:0000313" key="1">
    <source>
        <dbReference type="EMBL" id="CAG9704534.1"/>
    </source>
</evidence>
<reference evidence="1" key="1">
    <citation type="submission" date="2021-10" db="EMBL/GenBank/DDBJ databases">
        <authorList>
            <person name="Mesa V."/>
        </authorList>
    </citation>
    <scope>NUCLEOTIDE SEQUENCE</scope>
    <source>
        <strain evidence="1">CC3_PB</strain>
    </source>
</reference>
<dbReference type="EMBL" id="CAKJVE010000004">
    <property type="protein sequence ID" value="CAG9704534.1"/>
    <property type="molecule type" value="Genomic_DNA"/>
</dbReference>
<keyword evidence="1" id="KW-0695">RNA-directed DNA polymerase</keyword>
<sequence length="89" mass="10385">MNREYAYNRDKGMCMACKQSVYTGIVKCHHKRRKLPLNQINKVPNLITLCDECHGLVHSNTKTKNKKILELRNIIFEEDNLIKIGETLN</sequence>
<comment type="caution">
    <text evidence="1">The sequence shown here is derived from an EMBL/GenBank/DDBJ whole genome shotgun (WGS) entry which is preliminary data.</text>
</comment>
<accession>A0AA86JER7</accession>
<keyword evidence="1" id="KW-0808">Transferase</keyword>